<protein>
    <submittedName>
        <fullName evidence="2">Uncharacterized protein</fullName>
    </submittedName>
</protein>
<evidence type="ECO:0000313" key="3">
    <source>
        <dbReference type="Proteomes" id="UP000070544"/>
    </source>
</evidence>
<evidence type="ECO:0000256" key="1">
    <source>
        <dbReference type="SAM" id="Phobius"/>
    </source>
</evidence>
<organism evidence="2 3">
    <name type="scientific">Gonapodya prolifera (strain JEL478)</name>
    <name type="common">Monoblepharis prolifera</name>
    <dbReference type="NCBI Taxonomy" id="1344416"/>
    <lineage>
        <taxon>Eukaryota</taxon>
        <taxon>Fungi</taxon>
        <taxon>Fungi incertae sedis</taxon>
        <taxon>Chytridiomycota</taxon>
        <taxon>Chytridiomycota incertae sedis</taxon>
        <taxon>Monoblepharidomycetes</taxon>
        <taxon>Monoblepharidales</taxon>
        <taxon>Gonapodyaceae</taxon>
        <taxon>Gonapodya</taxon>
    </lineage>
</organism>
<keyword evidence="3" id="KW-1185">Reference proteome</keyword>
<feature type="transmembrane region" description="Helical" evidence="1">
    <location>
        <begin position="230"/>
        <end position="250"/>
    </location>
</feature>
<dbReference type="PANTHER" id="PTHR33927:SF1">
    <property type="entry name" value="TRANSMEMBRANE PROTEIN"/>
    <property type="match status" value="1"/>
</dbReference>
<keyword evidence="1" id="KW-1133">Transmembrane helix</keyword>
<feature type="transmembrane region" description="Helical" evidence="1">
    <location>
        <begin position="152"/>
        <end position="180"/>
    </location>
</feature>
<dbReference type="AlphaFoldDB" id="A0A139APS1"/>
<feature type="transmembrane region" description="Helical" evidence="1">
    <location>
        <begin position="109"/>
        <end position="131"/>
    </location>
</feature>
<accession>A0A139APS1</accession>
<dbReference type="EMBL" id="KQ965741">
    <property type="protein sequence ID" value="KXS18736.1"/>
    <property type="molecule type" value="Genomic_DNA"/>
</dbReference>
<proteinExistence type="predicted"/>
<sequence length="462" mass="51292">MPAASDFTYSHQSKQHLDPFAHTHTAQRGPDATSLTMPDEDATLDEVDDEYENLVDPWTSRQPWTSWASKDIRADGYEELYVITLIANAIMLICAATSSFPYAKQNSGSFALGNILLAVACRNELILRVVYAVTATIFERIRNWTPVWLRGGIVLLLMSLGGIHSAASISALAWLIYFLVLLFTSAGIHLAIQISVVIVSGVIAVVIVTAQAPVQYQKHEKRIFEYTHRWFGWLGMACVWFYVVSTAFFLRAPDISPGLALVRDQNFWFCVVVTILLIVPWLSVRHIPVKIMPGPNGRAAILKYEGGVSNGVLGRVARDHDMAVGVQGGWTSALVRDRPTHLYTRTVRFAGIARLTPMFPRGVAICTGSGIGASLSIASDMENTFGLMLFDLIDRTIPPERRIIFDTKKEGRRPDTAKLLKDVFYAYKAEVVFITSNPRGTIDLMEICRENGMPCFGPIFDS</sequence>
<keyword evidence="1" id="KW-0472">Membrane</keyword>
<dbReference type="PANTHER" id="PTHR33927">
    <property type="entry name" value="TRANSMEMBRANE PROTEIN"/>
    <property type="match status" value="1"/>
</dbReference>
<feature type="transmembrane region" description="Helical" evidence="1">
    <location>
        <begin position="266"/>
        <end position="284"/>
    </location>
</feature>
<keyword evidence="1" id="KW-0812">Transmembrane</keyword>
<evidence type="ECO:0000313" key="2">
    <source>
        <dbReference type="EMBL" id="KXS18736.1"/>
    </source>
</evidence>
<gene>
    <name evidence="2" type="ORF">M427DRAFT_132657</name>
</gene>
<dbReference type="InterPro" id="IPR052979">
    <property type="entry name" value="Adenylate-forming_domain"/>
</dbReference>
<reference evidence="2 3" key="1">
    <citation type="journal article" date="2015" name="Genome Biol. Evol.">
        <title>Phylogenomic analyses indicate that early fungi evolved digesting cell walls of algal ancestors of land plants.</title>
        <authorList>
            <person name="Chang Y."/>
            <person name="Wang S."/>
            <person name="Sekimoto S."/>
            <person name="Aerts A.L."/>
            <person name="Choi C."/>
            <person name="Clum A."/>
            <person name="LaButti K.M."/>
            <person name="Lindquist E.A."/>
            <person name="Yee Ngan C."/>
            <person name="Ohm R.A."/>
            <person name="Salamov A.A."/>
            <person name="Grigoriev I.V."/>
            <person name="Spatafora J.W."/>
            <person name="Berbee M.L."/>
        </authorList>
    </citation>
    <scope>NUCLEOTIDE SEQUENCE [LARGE SCALE GENOMIC DNA]</scope>
    <source>
        <strain evidence="2 3">JEL478</strain>
    </source>
</reference>
<feature type="transmembrane region" description="Helical" evidence="1">
    <location>
        <begin position="80"/>
        <end position="103"/>
    </location>
</feature>
<dbReference type="Proteomes" id="UP000070544">
    <property type="component" value="Unassembled WGS sequence"/>
</dbReference>
<dbReference type="OrthoDB" id="2099648at2759"/>
<name>A0A139APS1_GONPJ</name>
<feature type="transmembrane region" description="Helical" evidence="1">
    <location>
        <begin position="186"/>
        <end position="209"/>
    </location>
</feature>
<dbReference type="OMA" id="NMQGNDE"/>